<dbReference type="InterPro" id="IPR002818">
    <property type="entry name" value="DJ-1/PfpI"/>
</dbReference>
<dbReference type="Pfam" id="PF01965">
    <property type="entry name" value="DJ-1_PfpI"/>
    <property type="match status" value="1"/>
</dbReference>
<keyword evidence="3" id="KW-0804">Transcription</keyword>
<dbReference type="SUPFAM" id="SSF52317">
    <property type="entry name" value="Class I glutamine amidotransferase-like"/>
    <property type="match status" value="1"/>
</dbReference>
<name>A0A0J9E296_9RHOB</name>
<dbReference type="InterPro" id="IPR052158">
    <property type="entry name" value="INH-QAR"/>
</dbReference>
<evidence type="ECO:0000256" key="3">
    <source>
        <dbReference type="ARBA" id="ARBA00023163"/>
    </source>
</evidence>
<dbReference type="SMART" id="SM00342">
    <property type="entry name" value="HTH_ARAC"/>
    <property type="match status" value="1"/>
</dbReference>
<keyword evidence="2" id="KW-0238">DNA-binding</keyword>
<dbReference type="PANTHER" id="PTHR43130">
    <property type="entry name" value="ARAC-FAMILY TRANSCRIPTIONAL REGULATOR"/>
    <property type="match status" value="1"/>
</dbReference>
<evidence type="ECO:0000256" key="2">
    <source>
        <dbReference type="ARBA" id="ARBA00023125"/>
    </source>
</evidence>
<dbReference type="InterPro" id="IPR018060">
    <property type="entry name" value="HTH_AraC"/>
</dbReference>
<dbReference type="SUPFAM" id="SSF46689">
    <property type="entry name" value="Homeodomain-like"/>
    <property type="match status" value="2"/>
</dbReference>
<dbReference type="InterPro" id="IPR029062">
    <property type="entry name" value="Class_I_gatase-like"/>
</dbReference>
<dbReference type="STRING" id="1675527.AIOL_001768"/>
<dbReference type="PROSITE" id="PS01124">
    <property type="entry name" value="HTH_ARAC_FAMILY_2"/>
    <property type="match status" value="1"/>
</dbReference>
<dbReference type="PROSITE" id="PS00041">
    <property type="entry name" value="HTH_ARAC_FAMILY_1"/>
    <property type="match status" value="1"/>
</dbReference>
<dbReference type="PATRIC" id="fig|1675527.3.peg.1861"/>
<keyword evidence="6" id="KW-1185">Reference proteome</keyword>
<dbReference type="RefSeq" id="WP_049642634.1">
    <property type="nucleotide sequence ID" value="NZ_LFTY01000002.1"/>
</dbReference>
<evidence type="ECO:0000259" key="4">
    <source>
        <dbReference type="PROSITE" id="PS01124"/>
    </source>
</evidence>
<protein>
    <submittedName>
        <fullName evidence="5">HTH-type transcriptional regulator glxA</fullName>
    </submittedName>
</protein>
<keyword evidence="1" id="KW-0805">Transcription regulation</keyword>
<dbReference type="EMBL" id="LFTY01000002">
    <property type="protein sequence ID" value="KMW56812.1"/>
    <property type="molecule type" value="Genomic_DNA"/>
</dbReference>
<evidence type="ECO:0000256" key="1">
    <source>
        <dbReference type="ARBA" id="ARBA00023015"/>
    </source>
</evidence>
<evidence type="ECO:0000313" key="5">
    <source>
        <dbReference type="EMBL" id="KMW56812.1"/>
    </source>
</evidence>
<feature type="domain" description="HTH araC/xylS-type" evidence="4">
    <location>
        <begin position="216"/>
        <end position="313"/>
    </location>
</feature>
<proteinExistence type="predicted"/>
<dbReference type="GO" id="GO:0043565">
    <property type="term" value="F:sequence-specific DNA binding"/>
    <property type="evidence" value="ECO:0007669"/>
    <property type="project" value="InterPro"/>
</dbReference>
<dbReference type="InterPro" id="IPR018062">
    <property type="entry name" value="HTH_AraC-typ_CS"/>
</dbReference>
<dbReference type="Proteomes" id="UP000037178">
    <property type="component" value="Unassembled WGS sequence"/>
</dbReference>
<dbReference type="Gene3D" id="3.40.50.880">
    <property type="match status" value="1"/>
</dbReference>
<dbReference type="CDD" id="cd03136">
    <property type="entry name" value="GATase1_AraC_ArgR_like"/>
    <property type="match status" value="1"/>
</dbReference>
<dbReference type="PANTHER" id="PTHR43130:SF3">
    <property type="entry name" value="HTH-TYPE TRANSCRIPTIONAL REGULATOR RV1931C"/>
    <property type="match status" value="1"/>
</dbReference>
<accession>A0A0J9E296</accession>
<comment type="caution">
    <text evidence="5">The sequence shown here is derived from an EMBL/GenBank/DDBJ whole genome shotgun (WGS) entry which is preliminary data.</text>
</comment>
<organism evidence="5 6">
    <name type="scientific">Candidatus Rhodobacter oscarellae</name>
    <dbReference type="NCBI Taxonomy" id="1675527"/>
    <lineage>
        <taxon>Bacteria</taxon>
        <taxon>Pseudomonadati</taxon>
        <taxon>Pseudomonadota</taxon>
        <taxon>Alphaproteobacteria</taxon>
        <taxon>Rhodobacterales</taxon>
        <taxon>Rhodobacter group</taxon>
        <taxon>Rhodobacter</taxon>
    </lineage>
</organism>
<sequence>MDGTGSNSTRIGVLALPGFALMSYASTVEPFRAANLLSRRRLYEVLQIGGAASSGGMQGAADHAVGDPLDVDVLFVVAGGDPMAVEDPALFAWLRRLARQGVLLGGVSGGPAVLARAGLMQGRRMTVHWEHAAALAEMDPRLLIERSLYVIDRDRVTCAGGTAPLDLMHALIARDHGAVFARLVSDWFLHTDIRPSGGPQRAGLVERVGTTAAPVLDAVEAMENHVADPLVLDDLAALAGVSARQLTRLFRDRLGASPMAYYRDLRLDVAERLLVGSAMPLTEIALAVGFANSSHFSKSYAARNGRPPSRARR</sequence>
<dbReference type="Gene3D" id="1.10.10.60">
    <property type="entry name" value="Homeodomain-like"/>
    <property type="match status" value="1"/>
</dbReference>
<reference evidence="5 6" key="1">
    <citation type="submission" date="2015-06" db="EMBL/GenBank/DDBJ databases">
        <title>Draft genome sequence of an Alphaproteobacteria species associated to the Mediterranean sponge Oscarella lobularis.</title>
        <authorList>
            <person name="Jourda C."/>
            <person name="Santini S."/>
            <person name="Claverie J.-M."/>
        </authorList>
    </citation>
    <scope>NUCLEOTIDE SEQUENCE [LARGE SCALE GENOMIC DNA]</scope>
    <source>
        <strain evidence="5">IGS</strain>
    </source>
</reference>
<evidence type="ECO:0000313" key="6">
    <source>
        <dbReference type="Proteomes" id="UP000037178"/>
    </source>
</evidence>
<dbReference type="AlphaFoldDB" id="A0A0J9E296"/>
<gene>
    <name evidence="5" type="ORF">AIOL_001768</name>
</gene>
<dbReference type="GO" id="GO:0003700">
    <property type="term" value="F:DNA-binding transcription factor activity"/>
    <property type="evidence" value="ECO:0007669"/>
    <property type="project" value="InterPro"/>
</dbReference>
<dbReference type="Pfam" id="PF12833">
    <property type="entry name" value="HTH_18"/>
    <property type="match status" value="1"/>
</dbReference>
<dbReference type="InterPro" id="IPR009057">
    <property type="entry name" value="Homeodomain-like_sf"/>
</dbReference>